<name>A0A0L6UM92_9BASI</name>
<comment type="caution">
    <text evidence="1">The sequence shown here is derived from an EMBL/GenBank/DDBJ whole genome shotgun (WGS) entry which is preliminary data.</text>
</comment>
<protein>
    <submittedName>
        <fullName evidence="1">Uncharacterized protein</fullName>
    </submittedName>
</protein>
<reference evidence="1 2" key="1">
    <citation type="submission" date="2015-08" db="EMBL/GenBank/DDBJ databases">
        <title>Next Generation Sequencing and Analysis of the Genome of Puccinia sorghi L Schw, the Causal Agent of Maize Common Rust.</title>
        <authorList>
            <person name="Rochi L."/>
            <person name="Burguener G."/>
            <person name="Darino M."/>
            <person name="Turjanski A."/>
            <person name="Kreff E."/>
            <person name="Dieguez M.J."/>
            <person name="Sacco F."/>
        </authorList>
    </citation>
    <scope>NUCLEOTIDE SEQUENCE [LARGE SCALE GENOMIC DNA]</scope>
    <source>
        <strain evidence="1 2">RO10H11247</strain>
    </source>
</reference>
<dbReference type="VEuPathDB" id="FungiDB:VP01_4881g2"/>
<dbReference type="Proteomes" id="UP000037035">
    <property type="component" value="Unassembled WGS sequence"/>
</dbReference>
<evidence type="ECO:0000313" key="2">
    <source>
        <dbReference type="Proteomes" id="UP000037035"/>
    </source>
</evidence>
<sequence length="361" mass="42532">MEGLICFQHEIKPSFKRFLVELWRISTELRTKLTKNQPCAQLKINTQQVSAQCLTNLRERTCMRVSWKQPRCTGKAIHFIVTKNFNNKALNHIIKPYLQAEFHYYEPGASLQEIVGYQFWRNVVLGATGSNSQSIKFNKFNLIHYLWKKKRKRLWICWRISFFYQKQLEVKISPWPEMMDLFFFIYILCHTKESGSNNNKIAGTSHDKFQNLEVCILNEITKKMHIKCFFHKIALLFNTGLNKLGLEAPPPTKLNISSLGNFPYLPTIERKEDQNKKDKANKESKEIKKWREQMMIWYKPPLRKTVCSFPSIFLIVSSGSCRQEFDRRAKGKNLRVSKPRLYIQGKKSKPQNQAVKTTARI</sequence>
<dbReference type="AlphaFoldDB" id="A0A0L6UM92"/>
<organism evidence="1 2">
    <name type="scientific">Puccinia sorghi</name>
    <dbReference type="NCBI Taxonomy" id="27349"/>
    <lineage>
        <taxon>Eukaryota</taxon>
        <taxon>Fungi</taxon>
        <taxon>Dikarya</taxon>
        <taxon>Basidiomycota</taxon>
        <taxon>Pucciniomycotina</taxon>
        <taxon>Pucciniomycetes</taxon>
        <taxon>Pucciniales</taxon>
        <taxon>Pucciniaceae</taxon>
        <taxon>Puccinia</taxon>
    </lineage>
</organism>
<evidence type="ECO:0000313" key="1">
    <source>
        <dbReference type="EMBL" id="KNZ49649.1"/>
    </source>
</evidence>
<keyword evidence="2" id="KW-1185">Reference proteome</keyword>
<proteinExistence type="predicted"/>
<dbReference type="EMBL" id="LAVV01010033">
    <property type="protein sequence ID" value="KNZ49649.1"/>
    <property type="molecule type" value="Genomic_DNA"/>
</dbReference>
<gene>
    <name evidence="1" type="ORF">VP01_4881g2</name>
</gene>
<accession>A0A0L6UM92</accession>